<proteinExistence type="predicted"/>
<sequence length="227" mass="25178">MKKILIGSYVLIIIGVIFGIGNSGIFDSKNSKAIASGEKIYIKNCLVCHGETGKGEGSNAGTAINNQRFLSIVSDKDLYNYVKYGREGTAMPAYGPRLSEKDLVNLTAFMRNWQTKELDFNVPKTVSGDPDRGLKQYNVYCLNCHGEAGAGKIKMGTALSNPQYLKYTTDKQIWITTAYGREETKMGPSLKGLEGVRQLKKQDISDIISYIRSIKENKEVPNDYLKP</sequence>
<dbReference type="InterPro" id="IPR009056">
    <property type="entry name" value="Cyt_c-like_dom"/>
</dbReference>
<dbReference type="GO" id="GO:0005506">
    <property type="term" value="F:iron ion binding"/>
    <property type="evidence" value="ECO:0007669"/>
    <property type="project" value="InterPro"/>
</dbReference>
<feature type="domain" description="Cytochrome c" evidence="8">
    <location>
        <begin position="32"/>
        <end position="114"/>
    </location>
</feature>
<dbReference type="AlphaFoldDB" id="A0AA95MJ92"/>
<dbReference type="Proteomes" id="UP001178288">
    <property type="component" value="Chromosome"/>
</dbReference>
<evidence type="ECO:0000256" key="7">
    <source>
        <dbReference type="SAM" id="Phobius"/>
    </source>
</evidence>
<evidence type="ECO:0000256" key="3">
    <source>
        <dbReference type="ARBA" id="ARBA00022723"/>
    </source>
</evidence>
<accession>A0AA95MJ92</accession>
<evidence type="ECO:0000313" key="10">
    <source>
        <dbReference type="Proteomes" id="UP001178288"/>
    </source>
</evidence>
<keyword evidence="10" id="KW-1185">Reference proteome</keyword>
<name>A0AA95MJ92_9BACI</name>
<dbReference type="PRINTS" id="PR00605">
    <property type="entry name" value="CYTCHROMECIC"/>
</dbReference>
<evidence type="ECO:0000313" key="9">
    <source>
        <dbReference type="EMBL" id="WHY84605.1"/>
    </source>
</evidence>
<feature type="domain" description="Cytochrome c" evidence="8">
    <location>
        <begin position="128"/>
        <end position="215"/>
    </location>
</feature>
<organism evidence="9 10">
    <name type="scientific">Neobacillus novalis</name>
    <dbReference type="NCBI Taxonomy" id="220687"/>
    <lineage>
        <taxon>Bacteria</taxon>
        <taxon>Bacillati</taxon>
        <taxon>Bacillota</taxon>
        <taxon>Bacilli</taxon>
        <taxon>Bacillales</taxon>
        <taxon>Bacillaceae</taxon>
        <taxon>Neobacillus</taxon>
    </lineage>
</organism>
<dbReference type="EMBL" id="CP126114">
    <property type="protein sequence ID" value="WHY84605.1"/>
    <property type="molecule type" value="Genomic_DNA"/>
</dbReference>
<keyword evidence="3 6" id="KW-0479">Metal-binding</keyword>
<gene>
    <name evidence="9" type="ORF">QNH39_18335</name>
</gene>
<dbReference type="InterPro" id="IPR008168">
    <property type="entry name" value="Cyt_C_IC"/>
</dbReference>
<keyword evidence="7" id="KW-0472">Membrane</keyword>
<evidence type="ECO:0000256" key="2">
    <source>
        <dbReference type="ARBA" id="ARBA00022617"/>
    </source>
</evidence>
<dbReference type="RefSeq" id="WP_066089746.1">
    <property type="nucleotide sequence ID" value="NZ_CP126114.1"/>
</dbReference>
<keyword evidence="5 6" id="KW-0408">Iron</keyword>
<evidence type="ECO:0000256" key="6">
    <source>
        <dbReference type="PROSITE-ProRule" id="PRU00433"/>
    </source>
</evidence>
<dbReference type="Pfam" id="PF13442">
    <property type="entry name" value="Cytochrome_CBB3"/>
    <property type="match status" value="1"/>
</dbReference>
<dbReference type="InterPro" id="IPR051459">
    <property type="entry name" value="Cytochrome_c-type_DH"/>
</dbReference>
<dbReference type="PROSITE" id="PS51007">
    <property type="entry name" value="CYTC"/>
    <property type="match status" value="2"/>
</dbReference>
<protein>
    <submittedName>
        <fullName evidence="9">C-type cytochrome</fullName>
    </submittedName>
</protein>
<keyword evidence="1" id="KW-0813">Transport</keyword>
<dbReference type="KEGG" id="nnv:QNH39_18335"/>
<keyword evidence="4" id="KW-0249">Electron transport</keyword>
<dbReference type="Gene3D" id="1.10.760.10">
    <property type="entry name" value="Cytochrome c-like domain"/>
    <property type="match status" value="2"/>
</dbReference>
<dbReference type="PANTHER" id="PTHR35008:SF4">
    <property type="entry name" value="BLL4482 PROTEIN"/>
    <property type="match status" value="1"/>
</dbReference>
<dbReference type="PANTHER" id="PTHR35008">
    <property type="entry name" value="BLL4482 PROTEIN-RELATED"/>
    <property type="match status" value="1"/>
</dbReference>
<dbReference type="GO" id="GO:0020037">
    <property type="term" value="F:heme binding"/>
    <property type="evidence" value="ECO:0007669"/>
    <property type="project" value="InterPro"/>
</dbReference>
<dbReference type="Pfam" id="PF00034">
    <property type="entry name" value="Cytochrom_C"/>
    <property type="match status" value="1"/>
</dbReference>
<dbReference type="SUPFAM" id="SSF46626">
    <property type="entry name" value="Cytochrome c"/>
    <property type="match status" value="2"/>
</dbReference>
<evidence type="ECO:0000256" key="5">
    <source>
        <dbReference type="ARBA" id="ARBA00023004"/>
    </source>
</evidence>
<dbReference type="GO" id="GO:0009055">
    <property type="term" value="F:electron transfer activity"/>
    <property type="evidence" value="ECO:0007669"/>
    <property type="project" value="InterPro"/>
</dbReference>
<evidence type="ECO:0000256" key="1">
    <source>
        <dbReference type="ARBA" id="ARBA00022448"/>
    </source>
</evidence>
<evidence type="ECO:0000256" key="4">
    <source>
        <dbReference type="ARBA" id="ARBA00022982"/>
    </source>
</evidence>
<dbReference type="InterPro" id="IPR036909">
    <property type="entry name" value="Cyt_c-like_dom_sf"/>
</dbReference>
<feature type="transmembrane region" description="Helical" evidence="7">
    <location>
        <begin position="6"/>
        <end position="26"/>
    </location>
</feature>
<keyword evidence="2 6" id="KW-0349">Heme</keyword>
<keyword evidence="7" id="KW-0812">Transmembrane</keyword>
<reference evidence="9" key="1">
    <citation type="submission" date="2023-05" db="EMBL/GenBank/DDBJ databases">
        <title>Comparative genomics of Bacillaceae isolates and their secondary metabolite potential.</title>
        <authorList>
            <person name="Song L."/>
            <person name="Nielsen L.J."/>
            <person name="Mohite O."/>
            <person name="Xu X."/>
            <person name="Weber T."/>
            <person name="Kovacs A.T."/>
        </authorList>
    </citation>
    <scope>NUCLEOTIDE SEQUENCE</scope>
    <source>
        <strain evidence="9">XLM17</strain>
    </source>
</reference>
<keyword evidence="7" id="KW-1133">Transmembrane helix</keyword>
<evidence type="ECO:0000259" key="8">
    <source>
        <dbReference type="PROSITE" id="PS51007"/>
    </source>
</evidence>